<dbReference type="EMBL" id="SWJQ01000079">
    <property type="protein sequence ID" value="TRZ23252.1"/>
    <property type="molecule type" value="Genomic_DNA"/>
</dbReference>
<protein>
    <submittedName>
        <fullName evidence="1">Uncharacterized protein</fullName>
    </submittedName>
</protein>
<organism evidence="1 2">
    <name type="scientific">Zosterops borbonicus</name>
    <dbReference type="NCBI Taxonomy" id="364589"/>
    <lineage>
        <taxon>Eukaryota</taxon>
        <taxon>Metazoa</taxon>
        <taxon>Chordata</taxon>
        <taxon>Craniata</taxon>
        <taxon>Vertebrata</taxon>
        <taxon>Euteleostomi</taxon>
        <taxon>Archelosauria</taxon>
        <taxon>Archosauria</taxon>
        <taxon>Dinosauria</taxon>
        <taxon>Saurischia</taxon>
        <taxon>Theropoda</taxon>
        <taxon>Coelurosauria</taxon>
        <taxon>Aves</taxon>
        <taxon>Neognathae</taxon>
        <taxon>Neoaves</taxon>
        <taxon>Telluraves</taxon>
        <taxon>Australaves</taxon>
        <taxon>Passeriformes</taxon>
        <taxon>Sylvioidea</taxon>
        <taxon>Zosteropidae</taxon>
        <taxon>Zosterops</taxon>
    </lineage>
</organism>
<accession>A0A8K1LRC8</accession>
<keyword evidence="2" id="KW-1185">Reference proteome</keyword>
<reference evidence="1" key="1">
    <citation type="submission" date="2019-04" db="EMBL/GenBank/DDBJ databases">
        <title>Genome assembly of Zosterops borbonicus 15179.</title>
        <authorList>
            <person name="Leroy T."/>
            <person name="Anselmetti Y."/>
            <person name="Tilak M.-K."/>
            <person name="Nabholz B."/>
        </authorList>
    </citation>
    <scope>NUCLEOTIDE SEQUENCE</scope>
    <source>
        <strain evidence="1">HGM_15179</strain>
        <tissue evidence="1">Muscle</tissue>
    </source>
</reference>
<proteinExistence type="predicted"/>
<evidence type="ECO:0000313" key="1">
    <source>
        <dbReference type="EMBL" id="TRZ23252.1"/>
    </source>
</evidence>
<comment type="caution">
    <text evidence="1">The sequence shown here is derived from an EMBL/GenBank/DDBJ whole genome shotgun (WGS) entry which is preliminary data.</text>
</comment>
<dbReference type="Proteomes" id="UP000796761">
    <property type="component" value="Unassembled WGS sequence"/>
</dbReference>
<sequence>MKECRITEYIPCQFSTPPSGIHTLCILLLWIREDLTVGKDGTRRTYGYDCMLDQEEKGLPILIILYGSFSKESYPKKVYRIAEDREILKNNSKII</sequence>
<dbReference type="AlphaFoldDB" id="A0A8K1LRC8"/>
<gene>
    <name evidence="1" type="ORF">HGM15179_003821</name>
</gene>
<name>A0A8K1LRC8_9PASS</name>
<evidence type="ECO:0000313" key="2">
    <source>
        <dbReference type="Proteomes" id="UP000796761"/>
    </source>
</evidence>